<accession>A0A8S1N4L4</accession>
<dbReference type="OMA" id="VTICVYD"/>
<keyword evidence="2" id="KW-1185">Reference proteome</keyword>
<dbReference type="EMBL" id="CAJJDM010000080">
    <property type="protein sequence ID" value="CAD8086972.1"/>
    <property type="molecule type" value="Genomic_DNA"/>
</dbReference>
<reference evidence="1" key="1">
    <citation type="submission" date="2021-01" db="EMBL/GenBank/DDBJ databases">
        <authorList>
            <consortium name="Genoscope - CEA"/>
            <person name="William W."/>
        </authorList>
    </citation>
    <scope>NUCLEOTIDE SEQUENCE</scope>
</reference>
<sequence>MQKSSVGPKLLLQLTIKVGPQDDTVPDEPFCQGFNQTSLIKEQQRYDAKGRQIKNGKKYQIEFDNYVTICVYDPNDEVLQIKETLSQISNLDIMKINFRNQHNINKKQQQTDQQLRSILKRKNSSHLNIQK</sequence>
<name>A0A8S1N4L4_PARPR</name>
<proteinExistence type="predicted"/>
<dbReference type="Proteomes" id="UP000688137">
    <property type="component" value="Unassembled WGS sequence"/>
</dbReference>
<protein>
    <submittedName>
        <fullName evidence="1">Uncharacterized protein</fullName>
    </submittedName>
</protein>
<dbReference type="AlphaFoldDB" id="A0A8S1N4L4"/>
<evidence type="ECO:0000313" key="2">
    <source>
        <dbReference type="Proteomes" id="UP000688137"/>
    </source>
</evidence>
<evidence type="ECO:0000313" key="1">
    <source>
        <dbReference type="EMBL" id="CAD8086972.1"/>
    </source>
</evidence>
<comment type="caution">
    <text evidence="1">The sequence shown here is derived from an EMBL/GenBank/DDBJ whole genome shotgun (WGS) entry which is preliminary data.</text>
</comment>
<gene>
    <name evidence="1" type="ORF">PPRIM_AZ9-3.1.T0770188</name>
</gene>
<organism evidence="1 2">
    <name type="scientific">Paramecium primaurelia</name>
    <dbReference type="NCBI Taxonomy" id="5886"/>
    <lineage>
        <taxon>Eukaryota</taxon>
        <taxon>Sar</taxon>
        <taxon>Alveolata</taxon>
        <taxon>Ciliophora</taxon>
        <taxon>Intramacronucleata</taxon>
        <taxon>Oligohymenophorea</taxon>
        <taxon>Peniculida</taxon>
        <taxon>Parameciidae</taxon>
        <taxon>Paramecium</taxon>
    </lineage>
</organism>